<name>A0A6H1UHE4_9GAMM</name>
<protein>
    <submittedName>
        <fullName evidence="1">Uncharacterized protein</fullName>
    </submittedName>
</protein>
<organism evidence="1 2">
    <name type="scientific">Ferrimonas lipolytica</name>
    <dbReference type="NCBI Taxonomy" id="2724191"/>
    <lineage>
        <taxon>Bacteria</taxon>
        <taxon>Pseudomonadati</taxon>
        <taxon>Pseudomonadota</taxon>
        <taxon>Gammaproteobacteria</taxon>
        <taxon>Alteromonadales</taxon>
        <taxon>Ferrimonadaceae</taxon>
        <taxon>Ferrimonas</taxon>
    </lineage>
</organism>
<dbReference type="RefSeq" id="WP_168660473.1">
    <property type="nucleotide sequence ID" value="NZ_CP051180.1"/>
</dbReference>
<keyword evidence="2" id="KW-1185">Reference proteome</keyword>
<sequence>MLRLFSDAEDDTIKGYTLVAAEYSITVIADDGINQTSAKMMLTVNETVAAVLQEEVDSGSGGIGFALSLRAWLLWRRRS</sequence>
<evidence type="ECO:0000313" key="2">
    <source>
        <dbReference type="Proteomes" id="UP000501602"/>
    </source>
</evidence>
<evidence type="ECO:0000313" key="1">
    <source>
        <dbReference type="EMBL" id="QIZ77212.1"/>
    </source>
</evidence>
<dbReference type="Proteomes" id="UP000501602">
    <property type="component" value="Chromosome"/>
</dbReference>
<reference evidence="1 2" key="1">
    <citation type="submission" date="2020-04" db="EMBL/GenBank/DDBJ databases">
        <title>Ferrimonas sp. S7 isolated from sea water.</title>
        <authorList>
            <person name="Bae S.S."/>
            <person name="Baek K."/>
        </authorList>
    </citation>
    <scope>NUCLEOTIDE SEQUENCE [LARGE SCALE GENOMIC DNA]</scope>
    <source>
        <strain evidence="1 2">S7</strain>
    </source>
</reference>
<dbReference type="KEGG" id="fes:HER31_10175"/>
<accession>A0A6H1UHE4</accession>
<gene>
    <name evidence="1" type="ORF">HER31_10175</name>
</gene>
<dbReference type="AlphaFoldDB" id="A0A6H1UHE4"/>
<dbReference type="EMBL" id="CP051180">
    <property type="protein sequence ID" value="QIZ77212.1"/>
    <property type="molecule type" value="Genomic_DNA"/>
</dbReference>
<proteinExistence type="predicted"/>